<feature type="domain" description="RING-type" evidence="7">
    <location>
        <begin position="17"/>
        <end position="65"/>
    </location>
</feature>
<keyword evidence="3 5" id="KW-0863">Zinc-finger</keyword>
<dbReference type="SUPFAM" id="SSF57850">
    <property type="entry name" value="RING/U-box"/>
    <property type="match status" value="1"/>
</dbReference>
<evidence type="ECO:0000259" key="7">
    <source>
        <dbReference type="PROSITE" id="PS50089"/>
    </source>
</evidence>
<gene>
    <name evidence="9" type="ORF">ACJMK2_004318</name>
</gene>
<dbReference type="Gene3D" id="3.30.40.10">
    <property type="entry name" value="Zinc/RING finger domain, C3HC4 (zinc finger)"/>
    <property type="match status" value="1"/>
</dbReference>
<evidence type="ECO:0000256" key="2">
    <source>
        <dbReference type="ARBA" id="ARBA00022723"/>
    </source>
</evidence>
<dbReference type="SMART" id="SM00184">
    <property type="entry name" value="RING"/>
    <property type="match status" value="1"/>
</dbReference>
<dbReference type="InterPro" id="IPR000315">
    <property type="entry name" value="Znf_B-box"/>
</dbReference>
<dbReference type="PANTHER" id="PTHR25462:SF296">
    <property type="entry name" value="MEIOTIC P26, ISOFORM F"/>
    <property type="match status" value="1"/>
</dbReference>
<evidence type="ECO:0000256" key="5">
    <source>
        <dbReference type="PROSITE-ProRule" id="PRU00024"/>
    </source>
</evidence>
<name>A0ABD3Y2B8_SINWO</name>
<proteinExistence type="predicted"/>
<dbReference type="InterPro" id="IPR001841">
    <property type="entry name" value="Znf_RING"/>
</dbReference>
<dbReference type="EMBL" id="JBJQND010000001">
    <property type="protein sequence ID" value="KAL3892081.1"/>
    <property type="molecule type" value="Genomic_DNA"/>
</dbReference>
<feature type="coiled-coil region" evidence="6">
    <location>
        <begin position="216"/>
        <end position="294"/>
    </location>
</feature>
<dbReference type="Gene3D" id="3.30.160.60">
    <property type="entry name" value="Classic Zinc Finger"/>
    <property type="match status" value="1"/>
</dbReference>
<dbReference type="InterPro" id="IPR047153">
    <property type="entry name" value="TRIM45/56/19-like"/>
</dbReference>
<accession>A0ABD3Y2B8</accession>
<dbReference type="Gene3D" id="2.120.10.30">
    <property type="entry name" value="TolB, C-terminal domain"/>
    <property type="match status" value="1"/>
</dbReference>
<evidence type="ECO:0000313" key="10">
    <source>
        <dbReference type="Proteomes" id="UP001634394"/>
    </source>
</evidence>
<evidence type="ECO:0000256" key="4">
    <source>
        <dbReference type="ARBA" id="ARBA00022833"/>
    </source>
</evidence>
<dbReference type="CDD" id="cd19757">
    <property type="entry name" value="Bbox1"/>
    <property type="match status" value="1"/>
</dbReference>
<protein>
    <submittedName>
        <fullName evidence="9">Uncharacterized protein</fullName>
    </submittedName>
</protein>
<dbReference type="PROSITE" id="PS50089">
    <property type="entry name" value="ZF_RING_2"/>
    <property type="match status" value="1"/>
</dbReference>
<evidence type="ECO:0000256" key="3">
    <source>
        <dbReference type="ARBA" id="ARBA00022771"/>
    </source>
</evidence>
<dbReference type="PROSITE" id="PS50119">
    <property type="entry name" value="ZF_BBOX"/>
    <property type="match status" value="1"/>
</dbReference>
<sequence>MAVASQVEARLSQILECPICLDTLKKPKVLPCGHTYCASCLQSHINNTVTHSGTHRACFPCPVCRVETASSDPNISIEQWAETLPVNSIVYSLLDFSGGNKAVNYCGQCQKLGKESLATCICKECDQAMCLTCKQYHNGFPSLSHHGIINISDGDESCTVSTSELCSIHSTERIKFVCGDHNTMCCNTCVILEHRKCDRVITVDEMIKSFDIKTKLKEVETTINKCEEHLQQIRRRIEASYETIQKDKANILQHLHSLKTQLMAKLQKLEDDVIAFLEGNCKSENLNLQTLETKGQSLVTAIGNDKIQLKMMMVNGSDVQKIIMLHKMDQNQNRYKQAISEYQNEISEVRISFDVDHTLQTFINTLGELGKIILTHSDVDSSIFHDFMTFSVRGPARSSLKDSKAMKVSEFNVKISGDLNLCSISDILHLNDARMLLVDSLNYTIKMFGQDYEFLESMILQDYPCSACSLSDTEVAVTIPVQKTIQIIGTKGKMQKIRKIKTRLQCWGIVVVNNQLMIATHADENSVLVLDMQGKEIRIVRSDRYEYEKLFRPLCIKTDATKATIYISYDHGQKLVAYNMNWNVLFTFANQNLASATGIDTDREGNIYLCDYVSQCVLQISQEGDLIKTLITKTGQSKNPLTIIFYRDKDKFILTYGDCDVAEVYDLRV</sequence>
<feature type="domain" description="B box-type" evidence="8">
    <location>
        <begin position="101"/>
        <end position="151"/>
    </location>
</feature>
<keyword evidence="10" id="KW-1185">Reference proteome</keyword>
<dbReference type="Pfam" id="PF13445">
    <property type="entry name" value="zf-RING_UBOX"/>
    <property type="match status" value="1"/>
</dbReference>
<evidence type="ECO:0000256" key="1">
    <source>
        <dbReference type="ARBA" id="ARBA00022553"/>
    </source>
</evidence>
<dbReference type="InterPro" id="IPR013083">
    <property type="entry name" value="Znf_RING/FYVE/PHD"/>
</dbReference>
<keyword evidence="1" id="KW-0597">Phosphoprotein</keyword>
<dbReference type="SUPFAM" id="SSF57845">
    <property type="entry name" value="B-box zinc-binding domain"/>
    <property type="match status" value="1"/>
</dbReference>
<dbReference type="InterPro" id="IPR017907">
    <property type="entry name" value="Znf_RING_CS"/>
</dbReference>
<dbReference type="InterPro" id="IPR011042">
    <property type="entry name" value="6-blade_b-propeller_TolB-like"/>
</dbReference>
<dbReference type="InterPro" id="IPR027370">
    <property type="entry name" value="Znf-RING_euk"/>
</dbReference>
<keyword evidence="4" id="KW-0862">Zinc</keyword>
<dbReference type="PROSITE" id="PS00518">
    <property type="entry name" value="ZF_RING_1"/>
    <property type="match status" value="1"/>
</dbReference>
<dbReference type="GO" id="GO:0008270">
    <property type="term" value="F:zinc ion binding"/>
    <property type="evidence" value="ECO:0007669"/>
    <property type="project" value="UniProtKB-KW"/>
</dbReference>
<dbReference type="SUPFAM" id="SSF101898">
    <property type="entry name" value="NHL repeat"/>
    <property type="match status" value="1"/>
</dbReference>
<keyword evidence="2" id="KW-0479">Metal-binding</keyword>
<dbReference type="AlphaFoldDB" id="A0ABD3Y2B8"/>
<organism evidence="9 10">
    <name type="scientific">Sinanodonta woodiana</name>
    <name type="common">Chinese pond mussel</name>
    <name type="synonym">Anodonta woodiana</name>
    <dbReference type="NCBI Taxonomy" id="1069815"/>
    <lineage>
        <taxon>Eukaryota</taxon>
        <taxon>Metazoa</taxon>
        <taxon>Spiralia</taxon>
        <taxon>Lophotrochozoa</taxon>
        <taxon>Mollusca</taxon>
        <taxon>Bivalvia</taxon>
        <taxon>Autobranchia</taxon>
        <taxon>Heteroconchia</taxon>
        <taxon>Palaeoheterodonta</taxon>
        <taxon>Unionida</taxon>
        <taxon>Unionoidea</taxon>
        <taxon>Unionidae</taxon>
        <taxon>Unioninae</taxon>
        <taxon>Sinanodonta</taxon>
    </lineage>
</organism>
<evidence type="ECO:0000256" key="6">
    <source>
        <dbReference type="SAM" id="Coils"/>
    </source>
</evidence>
<keyword evidence="6" id="KW-0175">Coiled coil</keyword>
<dbReference type="PANTHER" id="PTHR25462">
    <property type="entry name" value="BONUS, ISOFORM C-RELATED"/>
    <property type="match status" value="1"/>
</dbReference>
<dbReference type="Proteomes" id="UP001634394">
    <property type="component" value="Unassembled WGS sequence"/>
</dbReference>
<evidence type="ECO:0000313" key="9">
    <source>
        <dbReference type="EMBL" id="KAL3892081.1"/>
    </source>
</evidence>
<comment type="caution">
    <text evidence="9">The sequence shown here is derived from an EMBL/GenBank/DDBJ whole genome shotgun (WGS) entry which is preliminary data.</text>
</comment>
<evidence type="ECO:0000259" key="8">
    <source>
        <dbReference type="PROSITE" id="PS50119"/>
    </source>
</evidence>
<reference evidence="9 10" key="1">
    <citation type="submission" date="2024-11" db="EMBL/GenBank/DDBJ databases">
        <title>Chromosome-level genome assembly of the freshwater bivalve Anodonta woodiana.</title>
        <authorList>
            <person name="Chen X."/>
        </authorList>
    </citation>
    <scope>NUCLEOTIDE SEQUENCE [LARGE SCALE GENOMIC DNA]</scope>
    <source>
        <strain evidence="9">MN2024</strain>
        <tissue evidence="9">Gills</tissue>
    </source>
</reference>